<proteinExistence type="predicted"/>
<gene>
    <name evidence="1" type="ORF">OBE_08457</name>
</gene>
<organism evidence="1">
    <name type="scientific">human gut metagenome</name>
    <dbReference type="NCBI Taxonomy" id="408170"/>
    <lineage>
        <taxon>unclassified sequences</taxon>
        <taxon>metagenomes</taxon>
        <taxon>organismal metagenomes</taxon>
    </lineage>
</organism>
<dbReference type="AlphaFoldDB" id="K1SUZ0"/>
<protein>
    <submittedName>
        <fullName evidence="1">Viral A-type inclusion protein</fullName>
    </submittedName>
</protein>
<evidence type="ECO:0000313" key="1">
    <source>
        <dbReference type="EMBL" id="EKC61468.1"/>
    </source>
</evidence>
<accession>K1SUZ0</accession>
<comment type="caution">
    <text evidence="1">The sequence shown here is derived from an EMBL/GenBank/DDBJ whole genome shotgun (WGS) entry which is preliminary data.</text>
</comment>
<sequence length="71" mass="7994">MQFQEAKYGKITQGNAALTGSFSRDELQYQLNKLRAEQNKRNLPTDSSAEWGAAAKSAYEKALKEVQRLSQ</sequence>
<name>K1SUZ0_9ZZZZ</name>
<reference evidence="1" key="1">
    <citation type="journal article" date="2013" name="Environ. Microbiol.">
        <title>Microbiota from the distal guts of lean and obese adolescents exhibit partial functional redundancy besides clear differences in community structure.</title>
        <authorList>
            <person name="Ferrer M."/>
            <person name="Ruiz A."/>
            <person name="Lanza F."/>
            <person name="Haange S.B."/>
            <person name="Oberbach A."/>
            <person name="Till H."/>
            <person name="Bargiela R."/>
            <person name="Campoy C."/>
            <person name="Segura M.T."/>
            <person name="Richter M."/>
            <person name="von Bergen M."/>
            <person name="Seifert J."/>
            <person name="Suarez A."/>
        </authorList>
    </citation>
    <scope>NUCLEOTIDE SEQUENCE</scope>
</reference>
<dbReference type="EMBL" id="AJWZ01005839">
    <property type="protein sequence ID" value="EKC61468.1"/>
    <property type="molecule type" value="Genomic_DNA"/>
</dbReference>